<reference evidence="1 2" key="1">
    <citation type="journal article" date="2007" name="Virus Genes">
        <title>Genome sequence of Leucania seperata nucleopolyhedrovirus.</title>
        <authorList>
            <person name="Xiao H."/>
            <person name="Qi Y."/>
        </authorList>
    </citation>
    <scope>NUCLEOTIDE SEQUENCE [LARGE SCALE GENOMIC DNA]</scope>
    <source>
        <strain evidence="1 2">AH1</strain>
    </source>
</reference>
<dbReference type="KEGG" id="vg:5176353"/>
<sequence length="129" mass="14599">MGSFKYTHTHVERNANTKAYINLASRRRRLIAMTSLRSTPSRGTRPGFIGEHVSRLSQLARNLLKGSRVNHSPHCVRCSSVVIVAKQYIDRRQSYKRARAALLISVHLNVDTFRLFVASDSVRHGNEIG</sequence>
<proteinExistence type="predicted"/>
<dbReference type="RefSeq" id="YP_758441.1">
    <property type="nucleotide sequence ID" value="NC_008348.1"/>
</dbReference>
<keyword evidence="2" id="KW-1185">Reference proteome</keyword>
<evidence type="ECO:0000313" key="2">
    <source>
        <dbReference type="Proteomes" id="UP000201737"/>
    </source>
</evidence>
<protein>
    <submittedName>
        <fullName evidence="1">ORF144</fullName>
    </submittedName>
</protein>
<accession>Q0IKX5</accession>
<organism evidence="1 2">
    <name type="scientific">Leucania separata nucleopolyhedrovirus</name>
    <name type="common">LsNPV</name>
    <dbReference type="NCBI Taxonomy" id="1307956"/>
    <lineage>
        <taxon>Viruses</taxon>
        <taxon>Viruses incertae sedis</taxon>
        <taxon>Naldaviricetes</taxon>
        <taxon>Lefavirales</taxon>
        <taxon>Baculoviridae</taxon>
        <taxon>Alphabaculovirus</taxon>
        <taxon>Alphabaculovirus leseparatae</taxon>
    </lineage>
</organism>
<dbReference type="GeneID" id="5176353"/>
<reference evidence="1 2" key="2">
    <citation type="journal article" date="2007" name="Virus Res.">
        <title>P13 of Leucania separata multiple nuclear polyhedrosis virus affected the polyhedra and budded virions yields of AcMNPV.</title>
        <authorList>
            <person name="Du E.Q."/>
            <person name="Yan F."/>
            <person name="Jin W.X."/>
            <person name="Lu N."/>
            <person name="Xiao H.Z."/>
            <person name="Lu S.Y."/>
            <person name="Qi Y.P."/>
        </authorList>
    </citation>
    <scope>NUCLEOTIDE SEQUENCE [LARGE SCALE GENOMIC DNA]</scope>
    <source>
        <strain evidence="1 2">AH1</strain>
    </source>
</reference>
<dbReference type="EMBL" id="AY394490">
    <property type="protein sequence ID" value="AAR28908.1"/>
    <property type="molecule type" value="Genomic_DNA"/>
</dbReference>
<evidence type="ECO:0000313" key="1">
    <source>
        <dbReference type="EMBL" id="AAR28908.1"/>
    </source>
</evidence>
<name>Q0IKX5_NPVLS</name>
<dbReference type="Proteomes" id="UP000201737">
    <property type="component" value="Segment"/>
</dbReference>
<organismHost>
    <name type="scientific">Lepidoptera</name>
    <name type="common">moths &amp; butterflies</name>
    <dbReference type="NCBI Taxonomy" id="7088"/>
</organismHost>